<reference evidence="6 7" key="1">
    <citation type="submission" date="2022-04" db="EMBL/GenBank/DDBJ databases">
        <title>Roseobacter sp. WL0113 is a bacterium isolated from neritic sediment.</title>
        <authorList>
            <person name="Wang L."/>
            <person name="He W."/>
            <person name="Zhang D.-F."/>
        </authorList>
    </citation>
    <scope>NUCLEOTIDE SEQUENCE [LARGE SCALE GENOMIC DNA]</scope>
    <source>
        <strain evidence="6 7">WL0113</strain>
    </source>
</reference>
<keyword evidence="1 4" id="KW-0378">Hydrolase</keyword>
<sequence>MKGRGRQKRHEKSINLALQGGGSHGAFTWGVLDRMFEEDRLWIEAISGTSAGAMNAVVAAQGMYDNGADGARDALEAFWRTVSRAGQTSPLKRTPFDMMTGNWSLDANPGYFWMDLLSRMASPYDLNPFDMNPLRDVVEDFIDFGKVSGEKDMGVFISATNVETGRSRVFHRHEITLDVVMASACLPFMFKAVEIDGVPYWDGGYMGNPVLFPFIDHSPASDILIIQINPLKRPGTPTRARDIQNRVNEITFNASLLRDLRAIHLIDQLIDQGALSERDYRRMNMHMIDDGCREMLSMGASSKLNSEWAFLVHLRDIGRAAADRWLKVHFDDIETRSTFDLSAMFDDFGAPSGDNILDLKAKIGNVL</sequence>
<gene>
    <name evidence="6" type="ORF">MUB52_19365</name>
</gene>
<feature type="short sequence motif" description="GXGXXG" evidence="4">
    <location>
        <begin position="20"/>
        <end position="25"/>
    </location>
</feature>
<proteinExistence type="predicted"/>
<dbReference type="InterPro" id="IPR016035">
    <property type="entry name" value="Acyl_Trfase/lysoPLipase"/>
</dbReference>
<feature type="active site" description="Nucleophile" evidence="4">
    <location>
        <position position="50"/>
    </location>
</feature>
<dbReference type="EMBL" id="JALIEB010000017">
    <property type="protein sequence ID" value="MCV3273597.1"/>
    <property type="molecule type" value="Genomic_DNA"/>
</dbReference>
<dbReference type="Gene3D" id="3.40.1090.10">
    <property type="entry name" value="Cytosolic phospholipase A2 catalytic domain"/>
    <property type="match status" value="2"/>
</dbReference>
<dbReference type="InterPro" id="IPR002641">
    <property type="entry name" value="PNPLA_dom"/>
</dbReference>
<feature type="domain" description="PNPLA" evidence="5">
    <location>
        <begin position="16"/>
        <end position="215"/>
    </location>
</feature>
<feature type="active site" description="Proton acceptor" evidence="4">
    <location>
        <position position="202"/>
    </location>
</feature>
<dbReference type="PANTHER" id="PTHR14226">
    <property type="entry name" value="NEUROPATHY TARGET ESTERASE/SWISS CHEESE D.MELANOGASTER"/>
    <property type="match status" value="1"/>
</dbReference>
<evidence type="ECO:0000256" key="4">
    <source>
        <dbReference type="PROSITE-ProRule" id="PRU01161"/>
    </source>
</evidence>
<name>A0ABT3BJ63_9RHOB</name>
<keyword evidence="2 4" id="KW-0442">Lipid degradation</keyword>
<keyword evidence="3 4" id="KW-0443">Lipid metabolism</keyword>
<evidence type="ECO:0000259" key="5">
    <source>
        <dbReference type="PROSITE" id="PS51635"/>
    </source>
</evidence>
<dbReference type="PROSITE" id="PS51635">
    <property type="entry name" value="PNPLA"/>
    <property type="match status" value="1"/>
</dbReference>
<accession>A0ABT3BJ63</accession>
<organism evidence="6 7">
    <name type="scientific">Roseobacter sinensis</name>
    <dbReference type="NCBI Taxonomy" id="2931391"/>
    <lineage>
        <taxon>Bacteria</taxon>
        <taxon>Pseudomonadati</taxon>
        <taxon>Pseudomonadota</taxon>
        <taxon>Alphaproteobacteria</taxon>
        <taxon>Rhodobacterales</taxon>
        <taxon>Roseobacteraceae</taxon>
        <taxon>Roseobacter</taxon>
    </lineage>
</organism>
<protein>
    <submittedName>
        <fullName evidence="6">Patatin-like phospholipase family protein</fullName>
    </submittedName>
</protein>
<evidence type="ECO:0000256" key="2">
    <source>
        <dbReference type="ARBA" id="ARBA00022963"/>
    </source>
</evidence>
<evidence type="ECO:0000256" key="3">
    <source>
        <dbReference type="ARBA" id="ARBA00023098"/>
    </source>
</evidence>
<dbReference type="Pfam" id="PF01734">
    <property type="entry name" value="Patatin"/>
    <property type="match status" value="1"/>
</dbReference>
<dbReference type="RefSeq" id="WP_263845808.1">
    <property type="nucleotide sequence ID" value="NZ_JALIEB010000017.1"/>
</dbReference>
<dbReference type="SUPFAM" id="SSF52151">
    <property type="entry name" value="FabD/lysophospholipase-like"/>
    <property type="match status" value="1"/>
</dbReference>
<evidence type="ECO:0000313" key="6">
    <source>
        <dbReference type="EMBL" id="MCV3273597.1"/>
    </source>
</evidence>
<evidence type="ECO:0000313" key="7">
    <source>
        <dbReference type="Proteomes" id="UP001208690"/>
    </source>
</evidence>
<dbReference type="PANTHER" id="PTHR14226:SF78">
    <property type="entry name" value="SLR0060 PROTEIN"/>
    <property type="match status" value="1"/>
</dbReference>
<evidence type="ECO:0000256" key="1">
    <source>
        <dbReference type="ARBA" id="ARBA00022801"/>
    </source>
</evidence>
<dbReference type="Proteomes" id="UP001208690">
    <property type="component" value="Unassembled WGS sequence"/>
</dbReference>
<dbReference type="InterPro" id="IPR050301">
    <property type="entry name" value="NTE"/>
</dbReference>
<feature type="short sequence motif" description="GXSXG" evidence="4">
    <location>
        <begin position="48"/>
        <end position="52"/>
    </location>
</feature>
<comment type="caution">
    <text evidence="6">The sequence shown here is derived from an EMBL/GenBank/DDBJ whole genome shotgun (WGS) entry which is preliminary data.</text>
</comment>
<feature type="short sequence motif" description="DGA/G" evidence="4">
    <location>
        <begin position="202"/>
        <end position="204"/>
    </location>
</feature>
<keyword evidence="7" id="KW-1185">Reference proteome</keyword>